<dbReference type="Pfam" id="PF00664">
    <property type="entry name" value="ABC_membrane"/>
    <property type="match status" value="1"/>
</dbReference>
<dbReference type="InterPro" id="IPR011527">
    <property type="entry name" value="ABC1_TM_dom"/>
</dbReference>
<feature type="transmembrane region" description="Helical" evidence="6">
    <location>
        <begin position="383"/>
        <end position="403"/>
    </location>
</feature>
<dbReference type="Gene3D" id="1.20.1560.10">
    <property type="entry name" value="ABC transporter type 1, transmembrane domain"/>
    <property type="match status" value="1"/>
</dbReference>
<feature type="transmembrane region" description="Helical" evidence="6">
    <location>
        <begin position="197"/>
        <end position="218"/>
    </location>
</feature>
<dbReference type="GO" id="GO:0005886">
    <property type="term" value="C:plasma membrane"/>
    <property type="evidence" value="ECO:0007669"/>
    <property type="project" value="UniProtKB-SubCell"/>
</dbReference>
<keyword evidence="4 6" id="KW-1133">Transmembrane helix</keyword>
<dbReference type="InterPro" id="IPR039421">
    <property type="entry name" value="Type_1_exporter"/>
</dbReference>
<dbReference type="PANTHER" id="PTHR43394:SF1">
    <property type="entry name" value="ATP-BINDING CASSETTE SUB-FAMILY B MEMBER 10, MITOCHONDRIAL"/>
    <property type="match status" value="1"/>
</dbReference>
<feature type="domain" description="ABC transmembrane type-1" evidence="7">
    <location>
        <begin position="167"/>
        <end position="404"/>
    </location>
</feature>
<dbReference type="Pfam" id="PF03412">
    <property type="entry name" value="Peptidase_C39"/>
    <property type="match status" value="1"/>
</dbReference>
<gene>
    <name evidence="9" type="ORF">AB8B22_04415</name>
</gene>
<dbReference type="KEGG" id="lrug:AB8B22_04415"/>
<accession>A0AB39VK75</accession>
<evidence type="ECO:0000256" key="3">
    <source>
        <dbReference type="ARBA" id="ARBA00022801"/>
    </source>
</evidence>
<dbReference type="Gene3D" id="3.90.70.10">
    <property type="entry name" value="Cysteine proteinases"/>
    <property type="match status" value="1"/>
</dbReference>
<organism evidence="9">
    <name type="scientific">Leptotrichia rugosa</name>
    <dbReference type="NCBI Taxonomy" id="3239302"/>
    <lineage>
        <taxon>Bacteria</taxon>
        <taxon>Fusobacteriati</taxon>
        <taxon>Fusobacteriota</taxon>
        <taxon>Fusobacteriia</taxon>
        <taxon>Fusobacteriales</taxon>
        <taxon>Leptotrichiaceae</taxon>
        <taxon>Leptotrichia</taxon>
    </lineage>
</organism>
<dbReference type="InterPro" id="IPR036640">
    <property type="entry name" value="ABC1_TM_sf"/>
</dbReference>
<dbReference type="GO" id="GO:0005524">
    <property type="term" value="F:ATP binding"/>
    <property type="evidence" value="ECO:0007669"/>
    <property type="project" value="InterPro"/>
</dbReference>
<dbReference type="RefSeq" id="WP_369711804.1">
    <property type="nucleotide sequence ID" value="NZ_CP165644.1"/>
</dbReference>
<evidence type="ECO:0000313" key="9">
    <source>
        <dbReference type="EMBL" id="XDU67665.1"/>
    </source>
</evidence>
<sequence length="404" mass="46016">MFKRYCCVLQKDEKDCGPACILTIAKQYNSNFSIAKLRQISGTDRNGTNLAGMIKGLDYLGFDSKAVKVEDKKIDNSVSFPIIAHIQTTNNFLHYVVVHDVDKKRIIISDPESGIKKVSHKEFSEIWTGILLLIEPKKDFQKRNEKDNSLSRFFYVLKNQKSLLFNIFLASILYTVLGIVTSFSSKFLIDYILKDKLMTTLTVMVVGMVILEIIQMLLSIFRGYLLIFLGQRIDIAILLGYYNHVIKLPMNFFSTRKTGEITSRFSDADNINDAVAKTVLTLMLDVITAITGGIIVYIQNQYLFFVSMAVLSFYLVIVFSFKEILKKINNEVLENNSQLTSFIIQSINGIETIKAYNLEKSIQDETEFKYLKVIKSSFKRSKIYNLLTFLSGVVGLTGNILIIM</sequence>
<keyword evidence="3" id="KW-0378">Hydrolase</keyword>
<dbReference type="GO" id="GO:0015421">
    <property type="term" value="F:ABC-type oligopeptide transporter activity"/>
    <property type="evidence" value="ECO:0007669"/>
    <property type="project" value="TreeGrafter"/>
</dbReference>
<dbReference type="SUPFAM" id="SSF90123">
    <property type="entry name" value="ABC transporter transmembrane region"/>
    <property type="match status" value="1"/>
</dbReference>
<dbReference type="PROSITE" id="PS50990">
    <property type="entry name" value="PEPTIDASE_C39"/>
    <property type="match status" value="1"/>
</dbReference>
<protein>
    <submittedName>
        <fullName evidence="9">Peptidase domain-containing ABC transporter</fullName>
    </submittedName>
</protein>
<evidence type="ECO:0000259" key="8">
    <source>
        <dbReference type="PROSITE" id="PS50990"/>
    </source>
</evidence>
<dbReference type="AlphaFoldDB" id="A0AB39VK75"/>
<dbReference type="GO" id="GO:0008233">
    <property type="term" value="F:peptidase activity"/>
    <property type="evidence" value="ECO:0007669"/>
    <property type="project" value="InterPro"/>
</dbReference>
<dbReference type="CDD" id="cd02418">
    <property type="entry name" value="Peptidase_C39B"/>
    <property type="match status" value="1"/>
</dbReference>
<reference evidence="9" key="1">
    <citation type="submission" date="2024-07" db="EMBL/GenBank/DDBJ databases">
        <authorList>
            <person name="Li X.-J."/>
            <person name="Wang X."/>
        </authorList>
    </citation>
    <scope>NUCLEOTIDE SEQUENCE</scope>
    <source>
        <strain evidence="9">HSP-334</strain>
    </source>
</reference>
<evidence type="ECO:0000256" key="5">
    <source>
        <dbReference type="ARBA" id="ARBA00023136"/>
    </source>
</evidence>
<dbReference type="EMBL" id="CP165644">
    <property type="protein sequence ID" value="XDU67665.1"/>
    <property type="molecule type" value="Genomic_DNA"/>
</dbReference>
<dbReference type="GO" id="GO:0006508">
    <property type="term" value="P:proteolysis"/>
    <property type="evidence" value="ECO:0007669"/>
    <property type="project" value="InterPro"/>
</dbReference>
<feature type="domain" description="Peptidase C39" evidence="8">
    <location>
        <begin position="10"/>
        <end position="134"/>
    </location>
</feature>
<feature type="transmembrane region" description="Helical" evidence="6">
    <location>
        <begin position="302"/>
        <end position="321"/>
    </location>
</feature>
<keyword evidence="5 6" id="KW-0472">Membrane</keyword>
<keyword evidence="2 6" id="KW-0812">Transmembrane</keyword>
<evidence type="ECO:0000256" key="4">
    <source>
        <dbReference type="ARBA" id="ARBA00022989"/>
    </source>
</evidence>
<name>A0AB39VK75_9FUSO</name>
<dbReference type="PANTHER" id="PTHR43394">
    <property type="entry name" value="ATP-DEPENDENT PERMEASE MDL1, MITOCHONDRIAL"/>
    <property type="match status" value="1"/>
</dbReference>
<dbReference type="CDD" id="cd18570">
    <property type="entry name" value="ABC_6TM_PCAT1_LagD_like"/>
    <property type="match status" value="1"/>
</dbReference>
<feature type="transmembrane region" description="Helical" evidence="6">
    <location>
        <begin position="274"/>
        <end position="296"/>
    </location>
</feature>
<feature type="transmembrane region" description="Helical" evidence="6">
    <location>
        <begin position="163"/>
        <end position="185"/>
    </location>
</feature>
<dbReference type="PROSITE" id="PS50929">
    <property type="entry name" value="ABC_TM1F"/>
    <property type="match status" value="1"/>
</dbReference>
<evidence type="ECO:0000256" key="6">
    <source>
        <dbReference type="SAM" id="Phobius"/>
    </source>
</evidence>
<comment type="subcellular location">
    <subcellularLocation>
        <location evidence="1">Cell membrane</location>
        <topology evidence="1">Multi-pass membrane protein</topology>
    </subcellularLocation>
</comment>
<dbReference type="InterPro" id="IPR005074">
    <property type="entry name" value="Peptidase_C39"/>
</dbReference>
<proteinExistence type="predicted"/>
<evidence type="ECO:0000256" key="2">
    <source>
        <dbReference type="ARBA" id="ARBA00022692"/>
    </source>
</evidence>
<evidence type="ECO:0000256" key="1">
    <source>
        <dbReference type="ARBA" id="ARBA00004651"/>
    </source>
</evidence>
<evidence type="ECO:0000259" key="7">
    <source>
        <dbReference type="PROSITE" id="PS50929"/>
    </source>
</evidence>